<evidence type="ECO:0000313" key="6">
    <source>
        <dbReference type="EMBL" id="PKK89658.1"/>
    </source>
</evidence>
<evidence type="ECO:0000259" key="5">
    <source>
        <dbReference type="Pfam" id="PF25973"/>
    </source>
</evidence>
<evidence type="ECO:0000313" key="7">
    <source>
        <dbReference type="Proteomes" id="UP000233256"/>
    </source>
</evidence>
<evidence type="ECO:0000256" key="2">
    <source>
        <dbReference type="SAM" id="Coils"/>
    </source>
</evidence>
<feature type="region of interest" description="Disordered" evidence="3">
    <location>
        <begin position="31"/>
        <end position="83"/>
    </location>
</feature>
<feature type="region of interest" description="Disordered" evidence="3">
    <location>
        <begin position="117"/>
        <end position="178"/>
    </location>
</feature>
<dbReference type="InterPro" id="IPR051909">
    <property type="entry name" value="MFP_Cation_Efflux"/>
</dbReference>
<name>A0A2N1PMT5_9BACT</name>
<sequence>MKNRIIEILKGFATFVVVFILIASATGQFSGNASRSASPAHDHNHGAAESPDAHGSESGACSGDHDHGSKAAPEKASAEVCSDGHNHGAVAVTSAAHPVAKASDGACADDHAHDNCAAVSSSHGSEGDTCSGEHDHGKVDGGDEWEFQDADFSTAEAGHESEHPSAQDESRPYDPASDSGLASVFAAKCEHGPALDCEECIYEAGAVRTGPETMALLKTGSPISEIVTGKVRTSGVLELDRSKVFKVTPPVPGRVIKVIRGLGDKVEAGEVLAVIHSPEVGESKARFLKVKAAREVISRELSRQKSLQRNLENLAEDLEKGKQTLSWKGEDGVTSLGQWRARIGEAAARFAAASGKLQRERGMLSKGLTSQENLEKAVEEHATARSRVDAIIEEIMVDSRLDLLRIEREAEKTEADYNVAVHGLCNFGLSSENWETWTKGAGIGIDFACLEIRAPSDGIIVAQDFSQGEFVESSTSLYVIARHDTLWAWCSLYPADLASVSGALARGSGEGLRTTVRVTGLNASPVEGHLDLIEGFVDKATRTVRARVTVHNESGILRPGMFVTASIDLARGGERVMLLPATAVLEDGGKNFVFQKIGENLWARRDVRAGRSYDGNIEILSPIPLKGIFITSGAFMLKSDILREKMGAGCAH</sequence>
<dbReference type="PANTHER" id="PTHR30097">
    <property type="entry name" value="CATION EFFLUX SYSTEM PROTEIN CUSB"/>
    <property type="match status" value="1"/>
</dbReference>
<dbReference type="Pfam" id="PF25954">
    <property type="entry name" value="Beta-barrel_RND_2"/>
    <property type="match status" value="1"/>
</dbReference>
<dbReference type="GO" id="GO:0015679">
    <property type="term" value="P:plasma membrane copper ion transport"/>
    <property type="evidence" value="ECO:0007669"/>
    <property type="project" value="TreeGrafter"/>
</dbReference>
<dbReference type="InterPro" id="IPR058647">
    <property type="entry name" value="BSH_CzcB-like"/>
</dbReference>
<proteinExistence type="predicted"/>
<comment type="caution">
    <text evidence="6">The sequence shown here is derived from an EMBL/GenBank/DDBJ whole genome shotgun (WGS) entry which is preliminary data.</text>
</comment>
<dbReference type="GO" id="GO:0030313">
    <property type="term" value="C:cell envelope"/>
    <property type="evidence" value="ECO:0007669"/>
    <property type="project" value="TreeGrafter"/>
</dbReference>
<dbReference type="AlphaFoldDB" id="A0A2N1PMT5"/>
<feature type="domain" description="CusB-like beta-barrel" evidence="4">
    <location>
        <begin position="502"/>
        <end position="567"/>
    </location>
</feature>
<dbReference type="EMBL" id="PGXC01000014">
    <property type="protein sequence ID" value="PKK89658.1"/>
    <property type="molecule type" value="Genomic_DNA"/>
</dbReference>
<dbReference type="Gene3D" id="2.40.420.20">
    <property type="match status" value="1"/>
</dbReference>
<dbReference type="Pfam" id="PF25973">
    <property type="entry name" value="BSH_CzcB"/>
    <property type="match status" value="1"/>
</dbReference>
<dbReference type="Gene3D" id="2.40.50.100">
    <property type="match status" value="1"/>
</dbReference>
<feature type="domain" description="CzcB-like barrel-sandwich hybrid" evidence="5">
    <location>
        <begin position="244"/>
        <end position="481"/>
    </location>
</feature>
<feature type="compositionally biased region" description="Basic and acidic residues" evidence="3">
    <location>
        <begin position="63"/>
        <end position="83"/>
    </location>
</feature>
<evidence type="ECO:0000256" key="3">
    <source>
        <dbReference type="SAM" id="MobiDB-lite"/>
    </source>
</evidence>
<dbReference type="Gene3D" id="2.40.30.170">
    <property type="match status" value="1"/>
</dbReference>
<protein>
    <recommendedName>
        <fullName evidence="8">RND efflux pump membrane fusion protein barrel-sandwich domain-containing protein</fullName>
    </recommendedName>
</protein>
<feature type="coiled-coil region" evidence="2">
    <location>
        <begin position="297"/>
        <end position="324"/>
    </location>
</feature>
<organism evidence="6 7">
    <name type="scientific">Candidatus Wallbacteria bacterium HGW-Wallbacteria-1</name>
    <dbReference type="NCBI Taxonomy" id="2013854"/>
    <lineage>
        <taxon>Bacteria</taxon>
        <taxon>Candidatus Walliibacteriota</taxon>
    </lineage>
</organism>
<feature type="compositionally biased region" description="Basic and acidic residues" evidence="3">
    <location>
        <begin position="40"/>
        <end position="55"/>
    </location>
</feature>
<dbReference type="GO" id="GO:0060003">
    <property type="term" value="P:copper ion export"/>
    <property type="evidence" value="ECO:0007669"/>
    <property type="project" value="TreeGrafter"/>
</dbReference>
<dbReference type="PANTHER" id="PTHR30097:SF4">
    <property type="entry name" value="SLR6042 PROTEIN"/>
    <property type="match status" value="1"/>
</dbReference>
<keyword evidence="1" id="KW-0813">Transport</keyword>
<reference evidence="6 7" key="1">
    <citation type="journal article" date="2017" name="ISME J.">
        <title>Potential for microbial H2 and metal transformations associated with novel bacteria and archaea in deep terrestrial subsurface sediments.</title>
        <authorList>
            <person name="Hernsdorf A.W."/>
            <person name="Amano Y."/>
            <person name="Miyakawa K."/>
            <person name="Ise K."/>
            <person name="Suzuki Y."/>
            <person name="Anantharaman K."/>
            <person name="Probst A."/>
            <person name="Burstein D."/>
            <person name="Thomas B.C."/>
            <person name="Banfield J.F."/>
        </authorList>
    </citation>
    <scope>NUCLEOTIDE SEQUENCE [LARGE SCALE GENOMIC DNA]</scope>
    <source>
        <strain evidence="6">HGW-Wallbacteria-1</strain>
    </source>
</reference>
<dbReference type="InterPro" id="IPR058792">
    <property type="entry name" value="Beta-barrel_RND_2"/>
</dbReference>
<feature type="compositionally biased region" description="Basic and acidic residues" evidence="3">
    <location>
        <begin position="157"/>
        <end position="172"/>
    </location>
</feature>
<evidence type="ECO:0000259" key="4">
    <source>
        <dbReference type="Pfam" id="PF25954"/>
    </source>
</evidence>
<keyword evidence="2" id="KW-0175">Coiled coil</keyword>
<accession>A0A2N1PMT5</accession>
<dbReference type="SUPFAM" id="SSF111369">
    <property type="entry name" value="HlyD-like secretion proteins"/>
    <property type="match status" value="1"/>
</dbReference>
<dbReference type="Proteomes" id="UP000233256">
    <property type="component" value="Unassembled WGS sequence"/>
</dbReference>
<evidence type="ECO:0000256" key="1">
    <source>
        <dbReference type="ARBA" id="ARBA00022448"/>
    </source>
</evidence>
<feature type="compositionally biased region" description="Basic and acidic residues" evidence="3">
    <location>
        <begin position="131"/>
        <end position="141"/>
    </location>
</feature>
<evidence type="ECO:0008006" key="8">
    <source>
        <dbReference type="Google" id="ProtNLM"/>
    </source>
</evidence>
<gene>
    <name evidence="6" type="ORF">CVV64_13350</name>
</gene>